<feature type="transmembrane region" description="Helical" evidence="6">
    <location>
        <begin position="235"/>
        <end position="258"/>
    </location>
</feature>
<dbReference type="CDD" id="cd06173">
    <property type="entry name" value="MFS_MefA_like"/>
    <property type="match status" value="1"/>
</dbReference>
<evidence type="ECO:0000256" key="5">
    <source>
        <dbReference type="ARBA" id="ARBA00023136"/>
    </source>
</evidence>
<evidence type="ECO:0000256" key="6">
    <source>
        <dbReference type="SAM" id="Phobius"/>
    </source>
</evidence>
<dbReference type="InterPro" id="IPR011701">
    <property type="entry name" value="MFS"/>
</dbReference>
<name>A0A848LD90_9BACT</name>
<dbReference type="Gene3D" id="1.20.1250.20">
    <property type="entry name" value="MFS general substrate transporter like domains"/>
    <property type="match status" value="1"/>
</dbReference>
<keyword evidence="3 6" id="KW-0812">Transmembrane</keyword>
<feature type="transmembrane region" description="Helical" evidence="6">
    <location>
        <begin position="270"/>
        <end position="288"/>
    </location>
</feature>
<dbReference type="SUPFAM" id="SSF103473">
    <property type="entry name" value="MFS general substrate transporter"/>
    <property type="match status" value="1"/>
</dbReference>
<protein>
    <submittedName>
        <fullName evidence="7">MFS transporter</fullName>
    </submittedName>
</protein>
<keyword evidence="4 6" id="KW-1133">Transmembrane helix</keyword>
<evidence type="ECO:0000256" key="4">
    <source>
        <dbReference type="ARBA" id="ARBA00022989"/>
    </source>
</evidence>
<feature type="transmembrane region" description="Helical" evidence="6">
    <location>
        <begin position="179"/>
        <end position="198"/>
    </location>
</feature>
<accession>A0A848LD90</accession>
<evidence type="ECO:0000313" key="8">
    <source>
        <dbReference type="Proteomes" id="UP000518300"/>
    </source>
</evidence>
<keyword evidence="5 6" id="KW-0472">Membrane</keyword>
<feature type="transmembrane region" description="Helical" evidence="6">
    <location>
        <begin position="51"/>
        <end position="69"/>
    </location>
</feature>
<dbReference type="GO" id="GO:0022857">
    <property type="term" value="F:transmembrane transporter activity"/>
    <property type="evidence" value="ECO:0007669"/>
    <property type="project" value="InterPro"/>
</dbReference>
<evidence type="ECO:0000256" key="2">
    <source>
        <dbReference type="ARBA" id="ARBA00022475"/>
    </source>
</evidence>
<evidence type="ECO:0000313" key="7">
    <source>
        <dbReference type="EMBL" id="NMO16192.1"/>
    </source>
</evidence>
<comment type="subcellular location">
    <subcellularLocation>
        <location evidence="1">Cell membrane</location>
        <topology evidence="1">Multi-pass membrane protein</topology>
    </subcellularLocation>
</comment>
<dbReference type="RefSeq" id="WP_169345485.1">
    <property type="nucleotide sequence ID" value="NZ_JABBJJ010000059.1"/>
</dbReference>
<dbReference type="PANTHER" id="PTHR23513:SF18">
    <property type="entry name" value="INTEGRAL MEMBRANE PROTEIN"/>
    <property type="match status" value="1"/>
</dbReference>
<gene>
    <name evidence="7" type="ORF">HG543_15230</name>
</gene>
<keyword evidence="2" id="KW-1003">Cell membrane</keyword>
<dbReference type="Proteomes" id="UP000518300">
    <property type="component" value="Unassembled WGS sequence"/>
</dbReference>
<feature type="transmembrane region" description="Helical" evidence="6">
    <location>
        <begin position="113"/>
        <end position="132"/>
    </location>
</feature>
<evidence type="ECO:0000256" key="1">
    <source>
        <dbReference type="ARBA" id="ARBA00004651"/>
    </source>
</evidence>
<dbReference type="EMBL" id="JABBJJ010000059">
    <property type="protein sequence ID" value="NMO16192.1"/>
    <property type="molecule type" value="Genomic_DNA"/>
</dbReference>
<dbReference type="Pfam" id="PF07690">
    <property type="entry name" value="MFS_1"/>
    <property type="match status" value="1"/>
</dbReference>
<feature type="transmembrane region" description="Helical" evidence="6">
    <location>
        <begin position="81"/>
        <end position="101"/>
    </location>
</feature>
<feature type="transmembrane region" description="Helical" evidence="6">
    <location>
        <begin position="320"/>
        <end position="343"/>
    </location>
</feature>
<sequence length="456" mass="48103">MTSSTQTPALRPTRAFGLTWLGQVASLIGSGVTHFALGIEIYKRSGSVTQFSLLTFFYLLPMALVSPLAGALVDRWDRRKVMLLSDLGSGLASLCIFGLLHANAAGLWEMKPWHFYGPIVVSALFNAFRWPAFQASTTLMVSKEHLARANGFVELASGVGQLVSPVLAGVLLLKIGLQGIVLMDLATFAFSMVTLLMVRFPKPPVSDEGAAARGSLWKEMGLGWRFIASRPGLRGLLVTLAVVNVVMGMVMVLITPLILSFTDAATLGRVMSASGSGMLVGGIAMGVWGGPKRRIHGVLGFVALAGLPLMLAVLPPSPWLVGLCAALFLFNIPILSSCAQTLWQQKVPPDVQGRVFSVRRVVNLLGAPVASVLAGLLSDAFFEPWMAPDGALAGTLGSIVGTGTGRGIALLFGVLGLVLVAQAIAAWQNPHIRNLEDELPDAESGTDDSPVPSLAS</sequence>
<reference evidence="7 8" key="1">
    <citation type="submission" date="2020-04" db="EMBL/GenBank/DDBJ databases">
        <title>Draft genome of Pyxidicoccus fallax type strain.</title>
        <authorList>
            <person name="Whitworth D.E."/>
        </authorList>
    </citation>
    <scope>NUCLEOTIDE SEQUENCE [LARGE SCALE GENOMIC DNA]</scope>
    <source>
        <strain evidence="7 8">DSM 14698</strain>
    </source>
</reference>
<dbReference type="InterPro" id="IPR036259">
    <property type="entry name" value="MFS_trans_sf"/>
</dbReference>
<comment type="caution">
    <text evidence="7">The sequence shown here is derived from an EMBL/GenBank/DDBJ whole genome shotgun (WGS) entry which is preliminary data.</text>
</comment>
<dbReference type="GO" id="GO:0005886">
    <property type="term" value="C:plasma membrane"/>
    <property type="evidence" value="ECO:0007669"/>
    <property type="project" value="UniProtKB-SubCell"/>
</dbReference>
<organism evidence="7 8">
    <name type="scientific">Pyxidicoccus fallax</name>
    <dbReference type="NCBI Taxonomy" id="394095"/>
    <lineage>
        <taxon>Bacteria</taxon>
        <taxon>Pseudomonadati</taxon>
        <taxon>Myxococcota</taxon>
        <taxon>Myxococcia</taxon>
        <taxon>Myxococcales</taxon>
        <taxon>Cystobacterineae</taxon>
        <taxon>Myxococcaceae</taxon>
        <taxon>Pyxidicoccus</taxon>
    </lineage>
</organism>
<evidence type="ECO:0000256" key="3">
    <source>
        <dbReference type="ARBA" id="ARBA00022692"/>
    </source>
</evidence>
<feature type="transmembrane region" description="Helical" evidence="6">
    <location>
        <begin position="295"/>
        <end position="314"/>
    </location>
</feature>
<feature type="transmembrane region" description="Helical" evidence="6">
    <location>
        <begin position="407"/>
        <end position="427"/>
    </location>
</feature>
<feature type="transmembrane region" description="Helical" evidence="6">
    <location>
        <begin position="20"/>
        <end position="39"/>
    </location>
</feature>
<feature type="transmembrane region" description="Helical" evidence="6">
    <location>
        <begin position="364"/>
        <end position="387"/>
    </location>
</feature>
<keyword evidence="8" id="KW-1185">Reference proteome</keyword>
<dbReference type="PANTHER" id="PTHR23513">
    <property type="entry name" value="INTEGRAL MEMBRANE EFFLUX PROTEIN-RELATED"/>
    <property type="match status" value="1"/>
</dbReference>
<dbReference type="AlphaFoldDB" id="A0A848LD90"/>
<proteinExistence type="predicted"/>